<dbReference type="InterPro" id="IPR055065">
    <property type="entry name" value="OB_MCM10"/>
</dbReference>
<keyword evidence="8" id="KW-0539">Nucleus</keyword>
<dbReference type="Pfam" id="PF22379">
    <property type="entry name" value="OB_MCM10"/>
    <property type="match status" value="1"/>
</dbReference>
<comment type="similarity">
    <text evidence="2">Belongs to the MCM10 family.</text>
</comment>
<dbReference type="InterPro" id="IPR012340">
    <property type="entry name" value="NA-bd_OB-fold"/>
</dbReference>
<dbReference type="InterPro" id="IPR015411">
    <property type="entry name" value="Rep_factor_Mcm10_C"/>
</dbReference>
<dbReference type="PANTHER" id="PTHR13454:SF11">
    <property type="entry name" value="PROTEIN MCM10 HOMOLOG"/>
    <property type="match status" value="1"/>
</dbReference>
<keyword evidence="7" id="KW-0862">Zinc</keyword>
<comment type="caution">
    <text evidence="11">The sequence shown here is derived from an EMBL/GenBank/DDBJ whole genome shotgun (WGS) entry which is preliminary data.</text>
</comment>
<protein>
    <recommendedName>
        <fullName evidence="3">Protein MCM10 homolog</fullName>
    </recommendedName>
</protein>
<evidence type="ECO:0000256" key="4">
    <source>
        <dbReference type="ARBA" id="ARBA00022705"/>
    </source>
</evidence>
<gene>
    <name evidence="11" type="primary">Necator_chrI.g139</name>
    <name evidence="11" type="ORF">RB195_004018</name>
</gene>
<dbReference type="EMBL" id="JAVFWL010000001">
    <property type="protein sequence ID" value="KAK6725433.1"/>
    <property type="molecule type" value="Genomic_DNA"/>
</dbReference>
<proteinExistence type="inferred from homology"/>
<keyword evidence="5" id="KW-0479">Metal-binding</keyword>
<evidence type="ECO:0000256" key="8">
    <source>
        <dbReference type="ARBA" id="ARBA00023242"/>
    </source>
</evidence>
<sequence>MSLFCYITTLPKLAPKSQRILTNGFPDGGLLQKERGHCGDLRKIMKQANAKALINANPVVLLSATNLRIRIENVFNRVKRLRAAVTANSTALEAVLPPNWEEKNPSKDIVGEKPLSTNPPSVTTYGNSINDRSLQSVGSLAMPATSSSFHNIKDVNVSVLLHHDEVFDKDKAYSNIHQVKLDERKMLGCTSADASSPKIPTKDELSIPKSGLRIIDLNFDVSPETEQPCTSKQQIFCDGDEKYDEMMDSKEDLSEAGIFVQKLLNRREERIVRSEYPHLQKVKPLKSNREEMVVEVIGRKHSLGPSMFNSFFHFNIRNPKISSATFESYIYGLKRILISDLSRATPDNGFVTVGVIVRREARKSANGNDYVVWELHDLRDCQNKCVRLLLFGDACKEHWKTQAGGCIAVMNPQVKVDEHIVDKKVKSNADGVTLKAFKRTQVIELGVSSDFGICRGVKLDGQRCSKFVNISLSDFCVHHVMKEARKLSAKRGVFNSVASHSPIMKSANSSLLNKVRNAKYKVLSPQNFGTKLQSLMHPKTSSIVVPSEQKTTTKSEERVLLDGIINAQAHSLAARNIIAAVESRAKHVVQRAPHDRFSMADFIRKQEVVNVQSTPHVPQLGYGLRKGEVVSLAAQKVETARMRAAVILNQEKLGSFKKKPVKRHYDEQETYVTAPKRFNLYFPDDDANLETLLRRRSMQDSEVGKAHGVAAQKHLDVLEQQEKVETFITECMSVKDVKVVSCKKCDYTAQKQSELCRNEGHCVTFTTAEKRFFKCNSCHKRTVVFSRLPTKSCKHCFANDWVRVAMRDEKKVKLENEQLLLRGEERKFVNS</sequence>
<dbReference type="Pfam" id="PF09329">
    <property type="entry name" value="zf-primase"/>
    <property type="match status" value="1"/>
</dbReference>
<evidence type="ECO:0000313" key="11">
    <source>
        <dbReference type="EMBL" id="KAK6725433.1"/>
    </source>
</evidence>
<evidence type="ECO:0000256" key="5">
    <source>
        <dbReference type="ARBA" id="ARBA00022723"/>
    </source>
</evidence>
<dbReference type="Proteomes" id="UP001303046">
    <property type="component" value="Unassembled WGS sequence"/>
</dbReference>
<reference evidence="11 12" key="1">
    <citation type="submission" date="2023-08" db="EMBL/GenBank/DDBJ databases">
        <title>A Necator americanus chromosomal reference genome.</title>
        <authorList>
            <person name="Ilik V."/>
            <person name="Petrzelkova K.J."/>
            <person name="Pardy F."/>
            <person name="Fuh T."/>
            <person name="Niatou-Singa F.S."/>
            <person name="Gouil Q."/>
            <person name="Baker L."/>
            <person name="Ritchie M.E."/>
            <person name="Jex A.R."/>
            <person name="Gazzola D."/>
            <person name="Li H."/>
            <person name="Toshio Fujiwara R."/>
            <person name="Zhan B."/>
            <person name="Aroian R.V."/>
            <person name="Pafco B."/>
            <person name="Schwarz E.M."/>
        </authorList>
    </citation>
    <scope>NUCLEOTIDE SEQUENCE [LARGE SCALE GENOMIC DNA]</scope>
    <source>
        <strain evidence="11 12">Aroian</strain>
        <tissue evidence="11">Whole animal</tissue>
    </source>
</reference>
<dbReference type="InterPro" id="IPR056791">
    <property type="entry name" value="Znf_Mcm10_C"/>
</dbReference>
<dbReference type="PANTHER" id="PTHR13454">
    <property type="entry name" value="PROTEIN MCM10 HOMOLOG"/>
    <property type="match status" value="1"/>
</dbReference>
<evidence type="ECO:0000256" key="7">
    <source>
        <dbReference type="ARBA" id="ARBA00022833"/>
    </source>
</evidence>
<dbReference type="InterPro" id="IPR040184">
    <property type="entry name" value="Mcm10"/>
</dbReference>
<evidence type="ECO:0000256" key="1">
    <source>
        <dbReference type="ARBA" id="ARBA00004123"/>
    </source>
</evidence>
<organism evidence="11 12">
    <name type="scientific">Necator americanus</name>
    <name type="common">Human hookworm</name>
    <dbReference type="NCBI Taxonomy" id="51031"/>
    <lineage>
        <taxon>Eukaryota</taxon>
        <taxon>Metazoa</taxon>
        <taxon>Ecdysozoa</taxon>
        <taxon>Nematoda</taxon>
        <taxon>Chromadorea</taxon>
        <taxon>Rhabditida</taxon>
        <taxon>Rhabditina</taxon>
        <taxon>Rhabditomorpha</taxon>
        <taxon>Strongyloidea</taxon>
        <taxon>Ancylostomatidae</taxon>
        <taxon>Bunostominae</taxon>
        <taxon>Necator</taxon>
    </lineage>
</organism>
<evidence type="ECO:0000256" key="6">
    <source>
        <dbReference type="ARBA" id="ARBA00022771"/>
    </source>
</evidence>
<dbReference type="Gene3D" id="2.40.50.140">
    <property type="entry name" value="Nucleic acid-binding proteins"/>
    <property type="match status" value="1"/>
</dbReference>
<dbReference type="Pfam" id="PF09332">
    <property type="entry name" value="Mcm10"/>
    <property type="match status" value="1"/>
</dbReference>
<keyword evidence="6" id="KW-0863">Zinc-finger</keyword>
<feature type="domain" description="Replication factor Mcm10 C-terminal" evidence="10">
    <location>
        <begin position="523"/>
        <end position="831"/>
    </location>
</feature>
<evidence type="ECO:0000313" key="12">
    <source>
        <dbReference type="Proteomes" id="UP001303046"/>
    </source>
</evidence>
<dbReference type="InterPro" id="IPR015408">
    <property type="entry name" value="Znf_Mcm10/DnaG"/>
</dbReference>
<evidence type="ECO:0000259" key="10">
    <source>
        <dbReference type="SMART" id="SM01280"/>
    </source>
</evidence>
<dbReference type="Pfam" id="PF24863">
    <property type="entry name" value="zf-CCCH_Mcm10"/>
    <property type="match status" value="1"/>
</dbReference>
<feature type="region of interest" description="Disordered" evidence="9">
    <location>
        <begin position="103"/>
        <end position="123"/>
    </location>
</feature>
<keyword evidence="4" id="KW-0235">DNA replication</keyword>
<keyword evidence="12" id="KW-1185">Reference proteome</keyword>
<name>A0ABR1BJY0_NECAM</name>
<evidence type="ECO:0000256" key="3">
    <source>
        <dbReference type="ARBA" id="ARBA00017770"/>
    </source>
</evidence>
<evidence type="ECO:0000256" key="2">
    <source>
        <dbReference type="ARBA" id="ARBA00009679"/>
    </source>
</evidence>
<evidence type="ECO:0000256" key="9">
    <source>
        <dbReference type="SAM" id="MobiDB-lite"/>
    </source>
</evidence>
<dbReference type="SMART" id="SM01280">
    <property type="entry name" value="Mcm10"/>
    <property type="match status" value="1"/>
</dbReference>
<accession>A0ABR1BJY0</accession>
<comment type="subcellular location">
    <subcellularLocation>
        <location evidence="1">Nucleus</location>
    </subcellularLocation>
</comment>